<dbReference type="AlphaFoldDB" id="A0A090GIJ5"/>
<evidence type="ECO:0000313" key="2">
    <source>
        <dbReference type="Proteomes" id="UP000046373"/>
    </source>
</evidence>
<proteinExistence type="predicted"/>
<gene>
    <name evidence="1" type="ORF">MPLDJ20_150009</name>
</gene>
<accession>A0A090GIJ5</accession>
<reference evidence="1 2" key="1">
    <citation type="submission" date="2014-08" db="EMBL/GenBank/DDBJ databases">
        <authorList>
            <person name="Moulin Lionel"/>
        </authorList>
    </citation>
    <scope>NUCLEOTIDE SEQUENCE [LARGE SCALE GENOMIC DNA]</scope>
</reference>
<name>A0A090GIJ5_MESPL</name>
<evidence type="ECO:0000313" key="1">
    <source>
        <dbReference type="EMBL" id="CDX32030.1"/>
    </source>
</evidence>
<protein>
    <submittedName>
        <fullName evidence="1">Uncharacterized protein</fullName>
    </submittedName>
</protein>
<sequence length="76" mass="8036">MPLRVATGPSNEIAVGNNVSRTWFGRVQQGAASYVLAAKNQETPVGEPAHFRLFCAAVSSGRPDPQADAMMSCALM</sequence>
<dbReference type="EMBL" id="CCNB01000007">
    <property type="protein sequence ID" value="CDX32030.1"/>
    <property type="molecule type" value="Genomic_DNA"/>
</dbReference>
<dbReference type="Proteomes" id="UP000046373">
    <property type="component" value="Unassembled WGS sequence"/>
</dbReference>
<organism evidence="1 2">
    <name type="scientific">Mesorhizobium plurifarium</name>
    <dbReference type="NCBI Taxonomy" id="69974"/>
    <lineage>
        <taxon>Bacteria</taxon>
        <taxon>Pseudomonadati</taxon>
        <taxon>Pseudomonadota</taxon>
        <taxon>Alphaproteobacteria</taxon>
        <taxon>Hyphomicrobiales</taxon>
        <taxon>Phyllobacteriaceae</taxon>
        <taxon>Mesorhizobium</taxon>
    </lineage>
</organism>